<keyword evidence="3" id="KW-1185">Reference proteome</keyword>
<gene>
    <name evidence="2" type="ORF">SAMN04488056_1221</name>
</gene>
<dbReference type="AlphaFoldDB" id="A0A1I5MKC2"/>
<evidence type="ECO:0000313" key="2">
    <source>
        <dbReference type="EMBL" id="SFP09757.1"/>
    </source>
</evidence>
<dbReference type="RefSeq" id="WP_139229360.1">
    <property type="nucleotide sequence ID" value="NZ_FOVR01000022.1"/>
</dbReference>
<dbReference type="EMBL" id="FOVR01000022">
    <property type="protein sequence ID" value="SFP09757.1"/>
    <property type="molecule type" value="Genomic_DNA"/>
</dbReference>
<organism evidence="2 3">
    <name type="scientific">Cohaesibacter marisflavi</name>
    <dbReference type="NCBI Taxonomy" id="655353"/>
    <lineage>
        <taxon>Bacteria</taxon>
        <taxon>Pseudomonadati</taxon>
        <taxon>Pseudomonadota</taxon>
        <taxon>Alphaproteobacteria</taxon>
        <taxon>Hyphomicrobiales</taxon>
        <taxon>Cohaesibacteraceae</taxon>
    </lineage>
</organism>
<protein>
    <submittedName>
        <fullName evidence="2">Uncharacterized protein</fullName>
    </submittedName>
</protein>
<sequence>MRRRLNKSSIAVELGFARSNFNTNPALKEALEIAEETLCAASNLVDVAKPLREANAARERANDKAKLSSAESSRLMERIVSLEAENRNLKNRLAQLELREKASQDFNLLAEALEKMHEDSNQ</sequence>
<evidence type="ECO:0000256" key="1">
    <source>
        <dbReference type="SAM" id="Coils"/>
    </source>
</evidence>
<name>A0A1I5MKC2_9HYPH</name>
<dbReference type="Proteomes" id="UP000199236">
    <property type="component" value="Unassembled WGS sequence"/>
</dbReference>
<accession>A0A1I5MKC2</accession>
<feature type="coiled-coil region" evidence="1">
    <location>
        <begin position="51"/>
        <end position="99"/>
    </location>
</feature>
<evidence type="ECO:0000313" key="3">
    <source>
        <dbReference type="Proteomes" id="UP000199236"/>
    </source>
</evidence>
<keyword evidence="1" id="KW-0175">Coiled coil</keyword>
<proteinExistence type="predicted"/>
<reference evidence="2 3" key="1">
    <citation type="submission" date="2016-10" db="EMBL/GenBank/DDBJ databases">
        <authorList>
            <person name="de Groot N.N."/>
        </authorList>
    </citation>
    <scope>NUCLEOTIDE SEQUENCE [LARGE SCALE GENOMIC DNA]</scope>
    <source>
        <strain evidence="2 3">CGMCC 1.9157</strain>
    </source>
</reference>